<accession>A0A087EAL0</accession>
<name>A0A087EAL0_9BIFI</name>
<evidence type="ECO:0008006" key="4">
    <source>
        <dbReference type="Google" id="ProtNLM"/>
    </source>
</evidence>
<gene>
    <name evidence="2" type="ORF">THER5_1617</name>
</gene>
<dbReference type="EMBL" id="JGZT01000001">
    <property type="protein sequence ID" value="KFJ04811.1"/>
    <property type="molecule type" value="Genomic_DNA"/>
</dbReference>
<reference evidence="2 3" key="1">
    <citation type="submission" date="2014-03" db="EMBL/GenBank/DDBJ databases">
        <title>Genomics of Bifidobacteria.</title>
        <authorList>
            <person name="Ventura M."/>
            <person name="Milani C."/>
            <person name="Lugli G.A."/>
        </authorList>
    </citation>
    <scope>NUCLEOTIDE SEQUENCE [LARGE SCALE GENOMIC DNA]</scope>
    <source>
        <strain evidence="2 3">LMG 21395</strain>
    </source>
</reference>
<evidence type="ECO:0000256" key="1">
    <source>
        <dbReference type="SAM" id="MobiDB-lite"/>
    </source>
</evidence>
<dbReference type="AlphaFoldDB" id="A0A087EAL0"/>
<protein>
    <recommendedName>
        <fullName evidence="4">Membrane associated protein</fullName>
    </recommendedName>
</protein>
<organism evidence="2 3">
    <name type="scientific">Bifidobacterium thermacidophilum subsp. thermacidophilum</name>
    <dbReference type="NCBI Taxonomy" id="79262"/>
    <lineage>
        <taxon>Bacteria</taxon>
        <taxon>Bacillati</taxon>
        <taxon>Actinomycetota</taxon>
        <taxon>Actinomycetes</taxon>
        <taxon>Bifidobacteriales</taxon>
        <taxon>Bifidobacteriaceae</taxon>
        <taxon>Bifidobacterium</taxon>
    </lineage>
</organism>
<proteinExistence type="predicted"/>
<sequence>MAIFPASLPHWTMGMAYHEHMSTGNESTGRDTAKAVPTSDGAGHSDHAVNAANATGAGGVNVDAIIARLQTVDNAIAALKDRRERDPETLGDKILLFALPTIAGIVVGRIMQSVWTGIERRSIAGGNTKATTSLFASLSRTAISAAVAAITNQLSSMAAQSIVARHHR</sequence>
<comment type="caution">
    <text evidence="2">The sequence shown here is derived from an EMBL/GenBank/DDBJ whole genome shotgun (WGS) entry which is preliminary data.</text>
</comment>
<evidence type="ECO:0000313" key="2">
    <source>
        <dbReference type="EMBL" id="KFJ04811.1"/>
    </source>
</evidence>
<evidence type="ECO:0000313" key="3">
    <source>
        <dbReference type="Proteomes" id="UP000029003"/>
    </source>
</evidence>
<feature type="region of interest" description="Disordered" evidence="1">
    <location>
        <begin position="22"/>
        <end position="50"/>
    </location>
</feature>
<dbReference type="Proteomes" id="UP000029003">
    <property type="component" value="Unassembled WGS sequence"/>
</dbReference>